<feature type="transmembrane region" description="Helical" evidence="6">
    <location>
        <begin position="256"/>
        <end position="274"/>
    </location>
</feature>
<keyword evidence="5 6" id="KW-0472">Membrane</keyword>
<comment type="caution">
    <text evidence="8">The sequence shown here is derived from an EMBL/GenBank/DDBJ whole genome shotgun (WGS) entry which is preliminary data.</text>
</comment>
<keyword evidence="9" id="KW-1185">Reference proteome</keyword>
<protein>
    <submittedName>
        <fullName evidence="8">ComEC/Rec2 family competence protein</fullName>
    </submittedName>
</protein>
<evidence type="ECO:0000256" key="2">
    <source>
        <dbReference type="ARBA" id="ARBA00022475"/>
    </source>
</evidence>
<evidence type="ECO:0000313" key="9">
    <source>
        <dbReference type="Proteomes" id="UP000736583"/>
    </source>
</evidence>
<evidence type="ECO:0000256" key="1">
    <source>
        <dbReference type="ARBA" id="ARBA00004651"/>
    </source>
</evidence>
<dbReference type="Pfam" id="PF03772">
    <property type="entry name" value="Competence"/>
    <property type="match status" value="1"/>
</dbReference>
<feature type="transmembrane region" description="Helical" evidence="6">
    <location>
        <begin position="50"/>
        <end position="67"/>
    </location>
</feature>
<dbReference type="InterPro" id="IPR004477">
    <property type="entry name" value="ComEC_N"/>
</dbReference>
<dbReference type="InterPro" id="IPR052159">
    <property type="entry name" value="Competence_DNA_uptake"/>
</dbReference>
<feature type="domain" description="ComEC/Rec2-related protein" evidence="7">
    <location>
        <begin position="175"/>
        <end position="421"/>
    </location>
</feature>
<dbReference type="PANTHER" id="PTHR30619:SF1">
    <property type="entry name" value="RECOMBINATION PROTEIN 2"/>
    <property type="match status" value="1"/>
</dbReference>
<evidence type="ECO:0000256" key="5">
    <source>
        <dbReference type="ARBA" id="ARBA00023136"/>
    </source>
</evidence>
<dbReference type="RefSeq" id="WP_216456090.1">
    <property type="nucleotide sequence ID" value="NZ_JAHLQL010000001.1"/>
</dbReference>
<evidence type="ECO:0000256" key="4">
    <source>
        <dbReference type="ARBA" id="ARBA00022989"/>
    </source>
</evidence>
<proteinExistence type="predicted"/>
<name>A0ABS6EXT7_9CLOT</name>
<keyword evidence="3 6" id="KW-0812">Transmembrane</keyword>
<comment type="subcellular location">
    <subcellularLocation>
        <location evidence="1">Cell membrane</location>
        <topology evidence="1">Multi-pass membrane protein</topology>
    </subcellularLocation>
</comment>
<keyword evidence="2" id="KW-1003">Cell membrane</keyword>
<dbReference type="NCBIfam" id="TIGR00360">
    <property type="entry name" value="ComEC_N-term"/>
    <property type="match status" value="1"/>
</dbReference>
<accession>A0ABS6EXT7</accession>
<feature type="transmembrane region" description="Helical" evidence="6">
    <location>
        <begin position="375"/>
        <end position="397"/>
    </location>
</feature>
<evidence type="ECO:0000256" key="6">
    <source>
        <dbReference type="SAM" id="Phobius"/>
    </source>
</evidence>
<feature type="transmembrane region" description="Helical" evidence="6">
    <location>
        <begin position="403"/>
        <end position="422"/>
    </location>
</feature>
<evidence type="ECO:0000256" key="3">
    <source>
        <dbReference type="ARBA" id="ARBA00022692"/>
    </source>
</evidence>
<dbReference type="EMBL" id="JAHLQL010000001">
    <property type="protein sequence ID" value="MBU5591043.1"/>
    <property type="molecule type" value="Genomic_DNA"/>
</dbReference>
<feature type="transmembrane region" description="Helical" evidence="6">
    <location>
        <begin position="320"/>
        <end position="343"/>
    </location>
</feature>
<feature type="transmembrane region" description="Helical" evidence="6">
    <location>
        <begin position="429"/>
        <end position="445"/>
    </location>
</feature>
<feature type="transmembrane region" description="Helical" evidence="6">
    <location>
        <begin position="191"/>
        <end position="211"/>
    </location>
</feature>
<organism evidence="8 9">
    <name type="scientific">Clostridium simiarum</name>
    <dbReference type="NCBI Taxonomy" id="2841506"/>
    <lineage>
        <taxon>Bacteria</taxon>
        <taxon>Bacillati</taxon>
        <taxon>Bacillota</taxon>
        <taxon>Clostridia</taxon>
        <taxon>Eubacteriales</taxon>
        <taxon>Clostridiaceae</taxon>
        <taxon>Clostridium</taxon>
    </lineage>
</organism>
<sequence length="583" mass="67121">MRKPLIYFFISFILGSVAFMIYDFKPFRAFIFIFMFIFLLNRDLNYKEVVLNFIIFLLSFYNMYSYFNLNLPQNHCEVSIRVVEKKNYYTIGSIKGKRVYLKNIKAENIGELIYARGILKKLPQYEKGVIGEFTLSSEGERKEDAYSKIIGYRYDIDEKFQNTFGIEEGALLSSLCFGDNSSLDLDRKEKLKSLGVIHVISVSGFHIALIYKVASKVLGGYGALILTFFYGVFTGGKSSTWRAFIMIALSKISLKVYRNYDGISALSLAGIILLMIKPYYILDIGFSLSFLATLGIILFQKRIDKTLYRLPSYLREPLSITLSAQIFSLPYMVFSFGTFNLGFILGNILLVPLFTILILLGNLALILLNTPFISYIKYIVDVLMKILNGGIHILHKLSPNTSYISYLQGLIIISIYICYFLVKRGKKRYLYLPLILSLSLVFQYYKPYTVVKYLNVLGKESFIISYNNKNLIFTESKNLGEDIIKRYNINQVIKIEEYPINFKVLASNSIDIAINKSKNGAREMKIAVMPKKKSKLLSGIGYREEKNYDIILLKPKEQGYYKRIKEINNIVITPFNIYSFVID</sequence>
<feature type="transmembrane region" description="Helical" evidence="6">
    <location>
        <begin position="6"/>
        <end position="22"/>
    </location>
</feature>
<feature type="transmembrane region" description="Helical" evidence="6">
    <location>
        <begin position="217"/>
        <end position="235"/>
    </location>
</feature>
<feature type="transmembrane region" description="Helical" evidence="6">
    <location>
        <begin position="349"/>
        <end position="368"/>
    </location>
</feature>
<evidence type="ECO:0000259" key="7">
    <source>
        <dbReference type="Pfam" id="PF03772"/>
    </source>
</evidence>
<evidence type="ECO:0000313" key="8">
    <source>
        <dbReference type="EMBL" id="MBU5591043.1"/>
    </source>
</evidence>
<dbReference type="PANTHER" id="PTHR30619">
    <property type="entry name" value="DNA INTERNALIZATION/COMPETENCE PROTEIN COMEC/REC2"/>
    <property type="match status" value="1"/>
</dbReference>
<gene>
    <name evidence="8" type="ORF">KQI89_04645</name>
</gene>
<dbReference type="Proteomes" id="UP000736583">
    <property type="component" value="Unassembled WGS sequence"/>
</dbReference>
<keyword evidence="4 6" id="KW-1133">Transmembrane helix</keyword>
<reference evidence="8 9" key="1">
    <citation type="submission" date="2021-06" db="EMBL/GenBank/DDBJ databases">
        <authorList>
            <person name="Sun Q."/>
            <person name="Li D."/>
        </authorList>
    </citation>
    <scope>NUCLEOTIDE SEQUENCE [LARGE SCALE GENOMIC DNA]</scope>
    <source>
        <strain evidence="8 9">MSJ-4</strain>
    </source>
</reference>
<feature type="transmembrane region" description="Helical" evidence="6">
    <location>
        <begin position="280"/>
        <end position="299"/>
    </location>
</feature>